<sequence>MKSPNAHADPNRGMCIESCCILVEELSHVIDTISRALKLAETLPTCLSNPRIYSKLQMCKNLSINTLGRFTALVNAVRNGIWGSDPDANINTLSNLGNGVVEIRNIVRELLEEPDTSVCRDIKESLEKMTETIDYLGLKLCILSLSLLSRLNHIQASQSGKIASSLASLLFASLLSIHQDNVKRALNECLGSSLYQG</sequence>
<reference evidence="1" key="1">
    <citation type="journal article" date="2020" name="mSystems">
        <title>Genome- and Community-Level Interaction Insights into Carbon Utilization and Element Cycling Functions of Hydrothermarchaeota in Hydrothermal Sediment.</title>
        <authorList>
            <person name="Zhou Z."/>
            <person name="Liu Y."/>
            <person name="Xu W."/>
            <person name="Pan J."/>
            <person name="Luo Z.H."/>
            <person name="Li M."/>
        </authorList>
    </citation>
    <scope>NUCLEOTIDE SEQUENCE [LARGE SCALE GENOMIC DNA]</scope>
    <source>
        <strain evidence="1">SpSt-16</strain>
    </source>
</reference>
<gene>
    <name evidence="1" type="ORF">ENO77_01930</name>
</gene>
<accession>A0A7C2ZNF1</accession>
<evidence type="ECO:0000313" key="1">
    <source>
        <dbReference type="EMBL" id="HEW52919.1"/>
    </source>
</evidence>
<organism evidence="1">
    <name type="scientific">Ignisphaera aggregans</name>
    <dbReference type="NCBI Taxonomy" id="334771"/>
    <lineage>
        <taxon>Archaea</taxon>
        <taxon>Thermoproteota</taxon>
        <taxon>Thermoprotei</taxon>
        <taxon>Desulfurococcales</taxon>
        <taxon>Desulfurococcaceae</taxon>
        <taxon>Ignisphaera</taxon>
    </lineage>
</organism>
<dbReference type="EMBL" id="DSGT01000006">
    <property type="protein sequence ID" value="HEW52919.1"/>
    <property type="molecule type" value="Genomic_DNA"/>
</dbReference>
<dbReference type="AlphaFoldDB" id="A0A7C2ZNF1"/>
<proteinExistence type="predicted"/>
<name>A0A7C2ZNF1_9CREN</name>
<protein>
    <submittedName>
        <fullName evidence="1">Uncharacterized protein</fullName>
    </submittedName>
</protein>
<comment type="caution">
    <text evidence="1">The sequence shown here is derived from an EMBL/GenBank/DDBJ whole genome shotgun (WGS) entry which is preliminary data.</text>
</comment>